<dbReference type="eggNOG" id="ENOG502R4WR">
    <property type="taxonomic scope" value="Eukaryota"/>
</dbReference>
<evidence type="ECO:0000313" key="2">
    <source>
        <dbReference type="Proteomes" id="UP000008021"/>
    </source>
</evidence>
<organism evidence="1">
    <name type="scientific">Oryza meridionalis</name>
    <dbReference type="NCBI Taxonomy" id="40149"/>
    <lineage>
        <taxon>Eukaryota</taxon>
        <taxon>Viridiplantae</taxon>
        <taxon>Streptophyta</taxon>
        <taxon>Embryophyta</taxon>
        <taxon>Tracheophyta</taxon>
        <taxon>Spermatophyta</taxon>
        <taxon>Magnoliopsida</taxon>
        <taxon>Liliopsida</taxon>
        <taxon>Poales</taxon>
        <taxon>Poaceae</taxon>
        <taxon>BOP clade</taxon>
        <taxon>Oryzoideae</taxon>
        <taxon>Oryzeae</taxon>
        <taxon>Oryzinae</taxon>
        <taxon>Oryza</taxon>
    </lineage>
</organism>
<dbReference type="HOGENOM" id="CLU_1930878_0_0_1"/>
<dbReference type="AlphaFoldDB" id="A0A0E0CM43"/>
<dbReference type="Proteomes" id="UP000008021">
    <property type="component" value="Chromosome 2"/>
</dbReference>
<proteinExistence type="predicted"/>
<protein>
    <submittedName>
        <fullName evidence="1">Uncharacterized protein</fullName>
    </submittedName>
</protein>
<reference evidence="1" key="1">
    <citation type="submission" date="2015-04" db="UniProtKB">
        <authorList>
            <consortium name="EnsemblPlants"/>
        </authorList>
    </citation>
    <scope>IDENTIFICATION</scope>
</reference>
<accession>A0A0E0CM43</accession>
<name>A0A0E0CM43_9ORYZ</name>
<dbReference type="EnsemblPlants" id="OMERI02G20590.1">
    <property type="protein sequence ID" value="OMERI02G20590.1"/>
    <property type="gene ID" value="OMERI02G20590"/>
</dbReference>
<dbReference type="Gramene" id="OMERI02G20590.1">
    <property type="protein sequence ID" value="OMERI02G20590.1"/>
    <property type="gene ID" value="OMERI02G20590"/>
</dbReference>
<keyword evidence="2" id="KW-1185">Reference proteome</keyword>
<reference evidence="1" key="2">
    <citation type="submission" date="2018-05" db="EMBL/GenBank/DDBJ databases">
        <title>OmerRS3 (Oryza meridionalis Reference Sequence Version 3).</title>
        <authorList>
            <person name="Zhang J."/>
            <person name="Kudrna D."/>
            <person name="Lee S."/>
            <person name="Talag J."/>
            <person name="Welchert J."/>
            <person name="Wing R.A."/>
        </authorList>
    </citation>
    <scope>NUCLEOTIDE SEQUENCE [LARGE SCALE GENOMIC DNA]</scope>
    <source>
        <strain evidence="1">cv. OR44</strain>
    </source>
</reference>
<sequence>MDSPMDIFLGKNTINEILGTIERERGRFYDAGKIRSKVLLSEVLRAIGGNEAQYTCRAVAHGYIRFAEATVYGARGDEEPFVVRAQGGPDADGLNNREVGVLYDVHRLGEYAQSHMDEGLANLSSVAGRYI</sequence>
<evidence type="ECO:0000313" key="1">
    <source>
        <dbReference type="EnsemblPlants" id="OMERI02G20590.1"/>
    </source>
</evidence>